<gene>
    <name evidence="1" type="ORF">FKY71_06665</name>
</gene>
<evidence type="ECO:0000313" key="2">
    <source>
        <dbReference type="Proteomes" id="UP000315400"/>
    </source>
</evidence>
<dbReference type="AlphaFoldDB" id="A0A540VSU0"/>
<proteinExistence type="predicted"/>
<evidence type="ECO:0008006" key="3">
    <source>
        <dbReference type="Google" id="ProtNLM"/>
    </source>
</evidence>
<protein>
    <recommendedName>
        <fullName evidence="3">Cysteinyl-tRNA synthetase</fullName>
    </recommendedName>
</protein>
<evidence type="ECO:0000313" key="1">
    <source>
        <dbReference type="EMBL" id="TQE99817.1"/>
    </source>
</evidence>
<accession>A0A540VSU0</accession>
<name>A0A540VSU0_9GAMM</name>
<reference evidence="1 2" key="1">
    <citation type="submission" date="2019-06" db="EMBL/GenBank/DDBJ databases">
        <title>Metagenome assembled Genome of Spiribacter salinus SL48-SHIP from the microbial mat of Salt Lake 48 (Novosibirsk region, Russia).</title>
        <authorList>
            <person name="Shipova A."/>
            <person name="Rozanov A.S."/>
            <person name="Bryanskaya A.V."/>
            <person name="Peltek S.E."/>
        </authorList>
    </citation>
    <scope>NUCLEOTIDE SEQUENCE [LARGE SCALE GENOMIC DNA]</scope>
    <source>
        <strain evidence="1">SL48-SHIP-2</strain>
    </source>
</reference>
<dbReference type="Proteomes" id="UP000315400">
    <property type="component" value="Unassembled WGS sequence"/>
</dbReference>
<dbReference type="EMBL" id="VIFK01000038">
    <property type="protein sequence ID" value="TQE99817.1"/>
    <property type="molecule type" value="Genomic_DNA"/>
</dbReference>
<comment type="caution">
    <text evidence="1">The sequence shown here is derived from an EMBL/GenBank/DDBJ whole genome shotgun (WGS) entry which is preliminary data.</text>
</comment>
<sequence>MDVDVKESRLRFSFPDSWTAEPYDEWAFYRNHFNGVCKSKADDIVACDGTQALYLIEVKDYRRQRRTKPIDIADEIAHKCRDTLAGLAAARVRASNHNEQQAADQSMRCRTIRVVLHLEQPRRPSKLFPRSVDPKSALEKLRKRVRAIDPHPRIVDRATAMPWTVATY</sequence>
<organism evidence="1 2">
    <name type="scientific">Spiribacter salinus</name>
    <dbReference type="NCBI Taxonomy" id="1335746"/>
    <lineage>
        <taxon>Bacteria</taxon>
        <taxon>Pseudomonadati</taxon>
        <taxon>Pseudomonadota</taxon>
        <taxon>Gammaproteobacteria</taxon>
        <taxon>Chromatiales</taxon>
        <taxon>Ectothiorhodospiraceae</taxon>
        <taxon>Spiribacter</taxon>
    </lineage>
</organism>